<evidence type="ECO:0000256" key="2">
    <source>
        <dbReference type="ARBA" id="ARBA00022723"/>
    </source>
</evidence>
<evidence type="ECO:0000256" key="3">
    <source>
        <dbReference type="ARBA" id="ARBA00022737"/>
    </source>
</evidence>
<keyword evidence="1" id="KW-0004">4Fe-4S</keyword>
<dbReference type="GO" id="GO:0046872">
    <property type="term" value="F:metal ion binding"/>
    <property type="evidence" value="ECO:0007669"/>
    <property type="project" value="UniProtKB-KW"/>
</dbReference>
<dbReference type="GO" id="GO:0016491">
    <property type="term" value="F:oxidoreductase activity"/>
    <property type="evidence" value="ECO:0007669"/>
    <property type="project" value="UniProtKB-ARBA"/>
</dbReference>
<sequence length="225" mass="23860">FEVVIPQSQGCCGALHAHTGDLDFARDLAHRNLEAFAAVDFDAVIVNSAGCGAVLRELETWLPGAGSSLSGRVRDVLEFLDAVGLRPPEGRIESRVCYDDPCHLVHGQRVDAAPRRLLEQIPGLELQFHDDPAGCCGAAGIYNLTHRAMSRAVLDRKMRSLGAADPDYVATGNPGCLMQLRGGVAAAGMKAAVVHPIELLDRAYAQRAVEPRLANPADSLCGAGT</sequence>
<protein>
    <recommendedName>
        <fullName evidence="6">Cysteine-rich domain-containing protein</fullName>
    </recommendedName>
</protein>
<dbReference type="PANTHER" id="PTHR32479">
    <property type="entry name" value="GLYCOLATE OXIDASE IRON-SULFUR SUBUNIT"/>
    <property type="match status" value="1"/>
</dbReference>
<keyword evidence="2" id="KW-0479">Metal-binding</keyword>
<evidence type="ECO:0000313" key="7">
    <source>
        <dbReference type="EMBL" id="GAG07584.1"/>
    </source>
</evidence>
<evidence type="ECO:0000256" key="4">
    <source>
        <dbReference type="ARBA" id="ARBA00023004"/>
    </source>
</evidence>
<name>X0UP51_9ZZZZ</name>
<dbReference type="GO" id="GO:0051539">
    <property type="term" value="F:4 iron, 4 sulfur cluster binding"/>
    <property type="evidence" value="ECO:0007669"/>
    <property type="project" value="UniProtKB-KW"/>
</dbReference>
<dbReference type="PANTHER" id="PTHR32479:SF17">
    <property type="entry name" value="GLYCOLATE OXIDASE IRON-SULFUR SUBUNIT"/>
    <property type="match status" value="1"/>
</dbReference>
<keyword evidence="3" id="KW-0677">Repeat</keyword>
<organism evidence="7">
    <name type="scientific">marine sediment metagenome</name>
    <dbReference type="NCBI Taxonomy" id="412755"/>
    <lineage>
        <taxon>unclassified sequences</taxon>
        <taxon>metagenomes</taxon>
        <taxon>ecological metagenomes</taxon>
    </lineage>
</organism>
<gene>
    <name evidence="7" type="ORF">S01H1_34928</name>
</gene>
<keyword evidence="4" id="KW-0408">Iron</keyword>
<dbReference type="InterPro" id="IPR004017">
    <property type="entry name" value="Cys_rich_dom"/>
</dbReference>
<keyword evidence="5" id="KW-0411">Iron-sulfur</keyword>
<accession>X0UP51</accession>
<feature type="domain" description="Cysteine-rich" evidence="6">
    <location>
        <begin position="98"/>
        <end position="181"/>
    </location>
</feature>
<evidence type="ECO:0000256" key="5">
    <source>
        <dbReference type="ARBA" id="ARBA00023014"/>
    </source>
</evidence>
<dbReference type="Pfam" id="PF02754">
    <property type="entry name" value="CCG"/>
    <property type="match status" value="2"/>
</dbReference>
<feature type="domain" description="Cysteine-rich" evidence="6">
    <location>
        <begin position="2"/>
        <end position="56"/>
    </location>
</feature>
<dbReference type="AlphaFoldDB" id="X0UP51"/>
<dbReference type="EMBL" id="BARS01021783">
    <property type="protein sequence ID" value="GAG07584.1"/>
    <property type="molecule type" value="Genomic_DNA"/>
</dbReference>
<reference evidence="7" key="1">
    <citation type="journal article" date="2014" name="Front. Microbiol.">
        <title>High frequency of phylogenetically diverse reductive dehalogenase-homologous genes in deep subseafloor sedimentary metagenomes.</title>
        <authorList>
            <person name="Kawai M."/>
            <person name="Futagami T."/>
            <person name="Toyoda A."/>
            <person name="Takaki Y."/>
            <person name="Nishi S."/>
            <person name="Hori S."/>
            <person name="Arai W."/>
            <person name="Tsubouchi T."/>
            <person name="Morono Y."/>
            <person name="Uchiyama I."/>
            <person name="Ito T."/>
            <person name="Fujiyama A."/>
            <person name="Inagaki F."/>
            <person name="Takami H."/>
        </authorList>
    </citation>
    <scope>NUCLEOTIDE SEQUENCE</scope>
    <source>
        <strain evidence="7">Expedition CK06-06</strain>
    </source>
</reference>
<proteinExistence type="predicted"/>
<evidence type="ECO:0000259" key="6">
    <source>
        <dbReference type="Pfam" id="PF02754"/>
    </source>
</evidence>
<comment type="caution">
    <text evidence="7">The sequence shown here is derived from an EMBL/GenBank/DDBJ whole genome shotgun (WGS) entry which is preliminary data.</text>
</comment>
<feature type="non-terminal residue" evidence="7">
    <location>
        <position position="1"/>
    </location>
</feature>
<evidence type="ECO:0000256" key="1">
    <source>
        <dbReference type="ARBA" id="ARBA00022485"/>
    </source>
</evidence>